<dbReference type="AlphaFoldDB" id="A0A1G2EMG0"/>
<dbReference type="PANTHER" id="PTHR47268:SF4">
    <property type="entry name" value="ACYLPHOSPHATASE"/>
    <property type="match status" value="1"/>
</dbReference>
<dbReference type="InterPro" id="IPR036046">
    <property type="entry name" value="Acylphosphatase-like_dom_sf"/>
</dbReference>
<dbReference type="InterPro" id="IPR017968">
    <property type="entry name" value="Acylphosphatase_CS"/>
</dbReference>
<organism evidence="8 9">
    <name type="scientific">Candidatus Nealsonbacteria bacterium RIFOXYB1_FULL_40_15</name>
    <dbReference type="NCBI Taxonomy" id="1801677"/>
    <lineage>
        <taxon>Bacteria</taxon>
        <taxon>Candidatus Nealsoniibacteriota</taxon>
    </lineage>
</organism>
<sequence>MRKRARVYISGRVQGVGFRAETTFRARRISLKGFVKNLKDGRVEAVFEGDEEEVDKIVNWCRKGTIFSKVNKVDIIEEEAKGDYEEFKTVY</sequence>
<dbReference type="EC" id="3.6.1.7" evidence="2 4"/>
<name>A0A1G2EMG0_9BACT</name>
<evidence type="ECO:0000256" key="3">
    <source>
        <dbReference type="ARBA" id="ARBA00047645"/>
    </source>
</evidence>
<evidence type="ECO:0000256" key="1">
    <source>
        <dbReference type="ARBA" id="ARBA00005614"/>
    </source>
</evidence>
<dbReference type="GO" id="GO:0003998">
    <property type="term" value="F:acylphosphatase activity"/>
    <property type="evidence" value="ECO:0007669"/>
    <property type="project" value="UniProtKB-EC"/>
</dbReference>
<comment type="similarity">
    <text evidence="1 6">Belongs to the acylphosphatase family.</text>
</comment>
<dbReference type="InterPro" id="IPR001792">
    <property type="entry name" value="Acylphosphatase-like_dom"/>
</dbReference>
<dbReference type="PANTHER" id="PTHR47268">
    <property type="entry name" value="ACYLPHOSPHATASE"/>
    <property type="match status" value="1"/>
</dbReference>
<dbReference type="Proteomes" id="UP000177740">
    <property type="component" value="Unassembled WGS sequence"/>
</dbReference>
<evidence type="ECO:0000256" key="6">
    <source>
        <dbReference type="RuleBase" id="RU004168"/>
    </source>
</evidence>
<evidence type="ECO:0000256" key="5">
    <source>
        <dbReference type="RuleBase" id="RU000553"/>
    </source>
</evidence>
<proteinExistence type="inferred from homology"/>
<dbReference type="InterPro" id="IPR020456">
    <property type="entry name" value="Acylphosphatase"/>
</dbReference>
<keyword evidence="4 5" id="KW-0378">Hydrolase</keyword>
<protein>
    <recommendedName>
        <fullName evidence="2 4">Acylphosphatase</fullName>
        <ecNumber evidence="2 4">3.6.1.7</ecNumber>
    </recommendedName>
</protein>
<comment type="catalytic activity">
    <reaction evidence="3 4 5">
        <text>an acyl phosphate + H2O = a carboxylate + phosphate + H(+)</text>
        <dbReference type="Rhea" id="RHEA:14965"/>
        <dbReference type="ChEBI" id="CHEBI:15377"/>
        <dbReference type="ChEBI" id="CHEBI:15378"/>
        <dbReference type="ChEBI" id="CHEBI:29067"/>
        <dbReference type="ChEBI" id="CHEBI:43474"/>
        <dbReference type="ChEBI" id="CHEBI:59918"/>
        <dbReference type="EC" id="3.6.1.7"/>
    </reaction>
</comment>
<evidence type="ECO:0000259" key="7">
    <source>
        <dbReference type="PROSITE" id="PS51160"/>
    </source>
</evidence>
<dbReference type="SUPFAM" id="SSF54975">
    <property type="entry name" value="Acylphosphatase/BLUF domain-like"/>
    <property type="match status" value="1"/>
</dbReference>
<dbReference type="PROSITE" id="PS00151">
    <property type="entry name" value="ACYLPHOSPHATASE_2"/>
    <property type="match status" value="1"/>
</dbReference>
<evidence type="ECO:0000313" key="8">
    <source>
        <dbReference type="EMBL" id="OGZ26975.1"/>
    </source>
</evidence>
<dbReference type="Pfam" id="PF00708">
    <property type="entry name" value="Acylphosphatase"/>
    <property type="match status" value="1"/>
</dbReference>
<comment type="caution">
    <text evidence="8">The sequence shown here is derived from an EMBL/GenBank/DDBJ whole genome shotgun (WGS) entry which is preliminary data.</text>
</comment>
<accession>A0A1G2EMG0</accession>
<evidence type="ECO:0000313" key="9">
    <source>
        <dbReference type="Proteomes" id="UP000177740"/>
    </source>
</evidence>
<dbReference type="Gene3D" id="3.30.70.100">
    <property type="match status" value="1"/>
</dbReference>
<dbReference type="STRING" id="1801677.A2365_02615"/>
<evidence type="ECO:0000256" key="2">
    <source>
        <dbReference type="ARBA" id="ARBA00012150"/>
    </source>
</evidence>
<dbReference type="EMBL" id="MHMM01000012">
    <property type="protein sequence ID" value="OGZ26975.1"/>
    <property type="molecule type" value="Genomic_DNA"/>
</dbReference>
<reference evidence="8 9" key="1">
    <citation type="journal article" date="2016" name="Nat. Commun.">
        <title>Thousands of microbial genomes shed light on interconnected biogeochemical processes in an aquifer system.</title>
        <authorList>
            <person name="Anantharaman K."/>
            <person name="Brown C.T."/>
            <person name="Hug L.A."/>
            <person name="Sharon I."/>
            <person name="Castelle C.J."/>
            <person name="Probst A.J."/>
            <person name="Thomas B.C."/>
            <person name="Singh A."/>
            <person name="Wilkins M.J."/>
            <person name="Karaoz U."/>
            <person name="Brodie E.L."/>
            <person name="Williams K.H."/>
            <person name="Hubbard S.S."/>
            <person name="Banfield J.F."/>
        </authorList>
    </citation>
    <scope>NUCLEOTIDE SEQUENCE [LARGE SCALE GENOMIC DNA]</scope>
</reference>
<feature type="domain" description="Acylphosphatase-like" evidence="7">
    <location>
        <begin position="4"/>
        <end position="91"/>
    </location>
</feature>
<dbReference type="PROSITE" id="PS00150">
    <property type="entry name" value="ACYLPHOSPHATASE_1"/>
    <property type="match status" value="1"/>
</dbReference>
<gene>
    <name evidence="8" type="ORF">A2365_02615</name>
</gene>
<dbReference type="PROSITE" id="PS51160">
    <property type="entry name" value="ACYLPHOSPHATASE_3"/>
    <property type="match status" value="1"/>
</dbReference>
<feature type="active site" evidence="4">
    <location>
        <position position="19"/>
    </location>
</feature>
<feature type="active site" evidence="4">
    <location>
        <position position="37"/>
    </location>
</feature>
<evidence type="ECO:0000256" key="4">
    <source>
        <dbReference type="PROSITE-ProRule" id="PRU00520"/>
    </source>
</evidence>